<protein>
    <recommendedName>
        <fullName evidence="3">YD repeat-containing protein</fullName>
    </recommendedName>
</protein>
<accession>A0A411DTV3</accession>
<evidence type="ECO:0000313" key="2">
    <source>
        <dbReference type="EMBL" id="QBA23773.1"/>
    </source>
</evidence>
<gene>
    <name evidence="2" type="ORF">EU348_22350</name>
</gene>
<sequence>MKKRYVPIVMLLAFQFCHGQSLPQPNNNYGLPKMVTPSQETFANSRLNFEPSSTGDFSYQYSIYGGIKTPVNLNYTSGVRVDDIGTSTGMSWQLNTGGVISRIVKDETDENRTNWKPNTVDETTDLQNIKDAARTGNAIDTEYDWFNFSISNGLSGSFYIDSSLNAYIESKDKIKIQILDKNTPITGYGKLLEFKLTDKIGNEYYFGGSEINIEKTTYQNAGPDQHAITGWYLYKIVSPEKKETLFNYVTEDVTYYSSLSASFNVQQNCSPPASSSPYTYSDIIKTKSILQSYKPRLNTISEDDTEIKFVYNKERKDIFNSNAQNNLLTSIEIKSNNRLIDSYTFEYFDTLNTPAAAYYGLPGDERSTTNRHFLKSVNWVSRNAKTEFEYYNLSSLPARFSLSSDYYGYPNGVGNSSPFPAIANDNNFGIFLGLSSYMPLSMLSADKKVNPLLASMGNLKKITHPTKGVSEIFYEPNASMGQVNQEVKESQFLSANFNKCNLANDTPLDSFTFVSNGNIIEFYGEAFFDDYYGCNEPDSQHDIHQLKITDLTTGNSIFSNANKVSVPFQAKEGTNHLPLITLSGHTYKVEYSVLSLVGAVSGWLNVTYNKHSVSVNQPIYFGGSRIASFKETNTEGDNYTKKFYYNSLSNISNQNSSITDYNTTYVMAQKQETSKSCQNSSGTFPQVEILDVYNAYQNSILPFFNHRKNSVFYSTVTEVIEGKSAVERKFSYEENLDPYIGRPPAIYYLPTTNLGELKSNLLLEENIYKFENNNYSKIINKTYKYDYSQEKNLRSYVFRENFAYSPDPTQDQLLNISYGFYENYYGFYNPTEIKTTEYFPNNVALVTTNTNSYSNPNHYQLTSSKTEHPDHSISETIYSYAHEKSNQLMISKNMIGIPLETVSSKTVGIINKTLSKTNTLYPASQSEADLKTSGLVLPYTILSTDLQNGVSTEVTYDKYDPKGNLLQYTTKDGLSTVIIWGYNQTQPIAKIEGAKLSDIQQSLIDSIVNASNTDASASSNNDESGFLSVLNTFRNALPNYQITTYTYDPLIGVRSITPPSGIRESYIYDSANRLEKIIDVNGKVLKEMKYNYKN</sequence>
<keyword evidence="1" id="KW-0732">Signal</keyword>
<dbReference type="EMBL" id="CP035532">
    <property type="protein sequence ID" value="QBA23773.1"/>
    <property type="molecule type" value="Genomic_DNA"/>
</dbReference>
<feature type="signal peptide" evidence="1">
    <location>
        <begin position="1"/>
        <end position="19"/>
    </location>
</feature>
<feature type="chain" id="PRO_5019310197" description="YD repeat-containing protein" evidence="1">
    <location>
        <begin position="20"/>
        <end position="1094"/>
    </location>
</feature>
<evidence type="ECO:0000256" key="1">
    <source>
        <dbReference type="SAM" id="SignalP"/>
    </source>
</evidence>
<name>A0A411DTV3_CHRID</name>
<proteinExistence type="predicted"/>
<evidence type="ECO:0008006" key="3">
    <source>
        <dbReference type="Google" id="ProtNLM"/>
    </source>
</evidence>
<organism evidence="2">
    <name type="scientific">Chryseobacterium indologenes</name>
    <name type="common">Flavobacterium indologenes</name>
    <dbReference type="NCBI Taxonomy" id="253"/>
    <lineage>
        <taxon>Bacteria</taxon>
        <taxon>Pseudomonadati</taxon>
        <taxon>Bacteroidota</taxon>
        <taxon>Flavobacteriia</taxon>
        <taxon>Flavobacteriales</taxon>
        <taxon>Weeksellaceae</taxon>
        <taxon>Chryseobacterium group</taxon>
        <taxon>Chryseobacterium</taxon>
    </lineage>
</organism>
<reference evidence="2" key="1">
    <citation type="submission" date="2019-01" db="EMBL/GenBank/DDBJ databases">
        <title>Whole Genome Sequencing for Putative Detection of Antimicrobial Resistance and Potential Virulence Factors in Chryseobacterium indologenes isolated from Nile Tilapia in Tanzania.</title>
        <authorList>
            <person name="Mwega E."/>
            <person name="Mutoloki S."/>
            <person name="Mugimba K."/>
            <person name="Colquhoun D."/>
            <person name="Mdegela R."/>
            <person name="Evensen O."/>
            <person name="Wasteson Y."/>
        </authorList>
    </citation>
    <scope>NUCLEOTIDE SEQUENCE [LARGE SCALE GENOMIC DNA]</scope>
    <source>
        <strain evidence="2">StR 01</strain>
    </source>
</reference>
<dbReference type="AlphaFoldDB" id="A0A411DTV3"/>